<evidence type="ECO:0000313" key="12">
    <source>
        <dbReference type="EMBL" id="KOH43869.1"/>
    </source>
</evidence>
<evidence type="ECO:0000256" key="5">
    <source>
        <dbReference type="ARBA" id="ARBA00023077"/>
    </source>
</evidence>
<evidence type="ECO:0000256" key="8">
    <source>
        <dbReference type="PROSITE-ProRule" id="PRU01360"/>
    </source>
</evidence>
<evidence type="ECO:0000256" key="7">
    <source>
        <dbReference type="ARBA" id="ARBA00023237"/>
    </source>
</evidence>
<dbReference type="InterPro" id="IPR039426">
    <property type="entry name" value="TonB-dep_rcpt-like"/>
</dbReference>
<dbReference type="PANTHER" id="PTHR30069">
    <property type="entry name" value="TONB-DEPENDENT OUTER MEMBRANE RECEPTOR"/>
    <property type="match status" value="1"/>
</dbReference>
<comment type="caution">
    <text evidence="12">The sequence shown here is derived from an EMBL/GenBank/DDBJ whole genome shotgun (WGS) entry which is preliminary data.</text>
</comment>
<keyword evidence="5 9" id="KW-0798">TonB box</keyword>
<dbReference type="PROSITE" id="PS52016">
    <property type="entry name" value="TONB_DEPENDENT_REC_3"/>
    <property type="match status" value="1"/>
</dbReference>
<dbReference type="RefSeq" id="WP_053185572.1">
    <property type="nucleotide sequence ID" value="NZ_LGIA01000176.1"/>
</dbReference>
<gene>
    <name evidence="12" type="ORF">NC99_33650</name>
</gene>
<accession>A0A0L8V602</accession>
<evidence type="ECO:0000256" key="6">
    <source>
        <dbReference type="ARBA" id="ARBA00023136"/>
    </source>
</evidence>
<name>A0A0L8V602_9BACT</name>
<dbReference type="SUPFAM" id="SSF56935">
    <property type="entry name" value="Porins"/>
    <property type="match status" value="1"/>
</dbReference>
<keyword evidence="13" id="KW-1185">Reference proteome</keyword>
<dbReference type="PANTHER" id="PTHR30069:SF49">
    <property type="entry name" value="OUTER MEMBRANE PROTEIN C"/>
    <property type="match status" value="1"/>
</dbReference>
<dbReference type="CDD" id="cd01347">
    <property type="entry name" value="ligand_gated_channel"/>
    <property type="match status" value="1"/>
</dbReference>
<dbReference type="Pfam" id="PF00593">
    <property type="entry name" value="TonB_dep_Rec_b-barrel"/>
    <property type="match status" value="1"/>
</dbReference>
<evidence type="ECO:0008006" key="14">
    <source>
        <dbReference type="Google" id="ProtNLM"/>
    </source>
</evidence>
<sequence length="759" mass="84985">MIRIIQAIYDTKIWVLLVAILILPNVSFAQTRSLILLDKNTSQPIENVNYAYGDQQGISSEEGAIALDYTPGVPLVVSHIQFGKHRFTAEEVAWALEQGKFLLATHSHNLQPVTFLSIHPKTGEHEQLTFQVQDQLAHDAGHLLEQFSAISSIRKSGAYGFDPVLRGFKYDQINLVIDGTQCATAGCPNRMDPASSQVPLNMIVEAELMKGPHSLRYGNAFGGTINFKSAAPQFSDQLKFRGRVGSSFETNGEVSRNEALLGLSSKVADLSIFGSLATGKDYADGEGVEIPADFYRTNVGTRIGLKISETQQLSLMVSNNYAKDVDFPALPMDLRKDDTWLINLGHEANFYQSALSSWSTTAYATWVDHLMDNRDKELNPRMVNSNTAAKTNNLGGRTELRFDFDQDWLYAGADLRLENAEGTRQREMLMGPMAGQTINDNVWQDAQILKNGLFAEYHHQRAGYHLVVSGRLELNHAEAGDPDPDFASQYRKLSSDLLNPALSLGGTKTLTEQLAISLWMGTAQRSGGLAERYINYFPIGLDPYELIGNPELKAETNRQIDLIFDYKHGGTLLNLNLFSSFLSDFISSEIRDDLQPKMATAPGVRQFVNIDKARIVGFEMSWQQSLTNHFQHIAELAYSHGQNTTTDEALPEIPPMEFRYRLIGSFLQKRLRAELNLRHAFEQNRIAESYGETETPAFNLLDLKASYAVSKQFSLSAAVHNLFDEAYYEHLSRSVRSAESRPIYSPGRSFYLNLSYHFR</sequence>
<evidence type="ECO:0000259" key="11">
    <source>
        <dbReference type="Pfam" id="PF07715"/>
    </source>
</evidence>
<dbReference type="EMBL" id="LGIA01000176">
    <property type="protein sequence ID" value="KOH43869.1"/>
    <property type="molecule type" value="Genomic_DNA"/>
</dbReference>
<dbReference type="GO" id="GO:0015344">
    <property type="term" value="F:siderophore uptake transmembrane transporter activity"/>
    <property type="evidence" value="ECO:0007669"/>
    <property type="project" value="TreeGrafter"/>
</dbReference>
<evidence type="ECO:0000256" key="1">
    <source>
        <dbReference type="ARBA" id="ARBA00004571"/>
    </source>
</evidence>
<organism evidence="12 13">
    <name type="scientific">Sunxiuqinia dokdonensis</name>
    <dbReference type="NCBI Taxonomy" id="1409788"/>
    <lineage>
        <taxon>Bacteria</taxon>
        <taxon>Pseudomonadati</taxon>
        <taxon>Bacteroidota</taxon>
        <taxon>Bacteroidia</taxon>
        <taxon>Marinilabiliales</taxon>
        <taxon>Prolixibacteraceae</taxon>
        <taxon>Sunxiuqinia</taxon>
    </lineage>
</organism>
<evidence type="ECO:0000256" key="4">
    <source>
        <dbReference type="ARBA" id="ARBA00022692"/>
    </source>
</evidence>
<comment type="subcellular location">
    <subcellularLocation>
        <location evidence="1 8">Cell outer membrane</location>
        <topology evidence="1 8">Multi-pass membrane protein</topology>
    </subcellularLocation>
</comment>
<evidence type="ECO:0000256" key="2">
    <source>
        <dbReference type="ARBA" id="ARBA00022448"/>
    </source>
</evidence>
<dbReference type="OrthoDB" id="9759247at2"/>
<protein>
    <recommendedName>
        <fullName evidence="14">TonB-dependent receptor</fullName>
    </recommendedName>
</protein>
<proteinExistence type="inferred from homology"/>
<dbReference type="Gene3D" id="2.170.130.10">
    <property type="entry name" value="TonB-dependent receptor, plug domain"/>
    <property type="match status" value="1"/>
</dbReference>
<dbReference type="InterPro" id="IPR037066">
    <property type="entry name" value="Plug_dom_sf"/>
</dbReference>
<feature type="domain" description="TonB-dependent receptor plug" evidence="11">
    <location>
        <begin position="131"/>
        <end position="224"/>
    </location>
</feature>
<reference evidence="12" key="1">
    <citation type="submission" date="2015-07" db="EMBL/GenBank/DDBJ databases">
        <title>MeaNS - Measles Nucleotide Surveillance Program.</title>
        <authorList>
            <person name="Tran T."/>
            <person name="Druce J."/>
        </authorList>
    </citation>
    <scope>NUCLEOTIDE SEQUENCE</scope>
    <source>
        <strain evidence="12">SK</strain>
    </source>
</reference>
<evidence type="ECO:0000313" key="13">
    <source>
        <dbReference type="Proteomes" id="UP000036958"/>
    </source>
</evidence>
<dbReference type="Gene3D" id="2.40.170.20">
    <property type="entry name" value="TonB-dependent receptor, beta-barrel domain"/>
    <property type="match status" value="1"/>
</dbReference>
<dbReference type="GO" id="GO:0044718">
    <property type="term" value="P:siderophore transmembrane transport"/>
    <property type="evidence" value="ECO:0007669"/>
    <property type="project" value="TreeGrafter"/>
</dbReference>
<dbReference type="InterPro" id="IPR036942">
    <property type="entry name" value="Beta-barrel_TonB_sf"/>
</dbReference>
<keyword evidence="3 8" id="KW-1134">Transmembrane beta strand</keyword>
<dbReference type="GO" id="GO:0009279">
    <property type="term" value="C:cell outer membrane"/>
    <property type="evidence" value="ECO:0007669"/>
    <property type="project" value="UniProtKB-SubCell"/>
</dbReference>
<dbReference type="STRING" id="1409788.NC99_33650"/>
<evidence type="ECO:0000256" key="3">
    <source>
        <dbReference type="ARBA" id="ARBA00022452"/>
    </source>
</evidence>
<feature type="domain" description="TonB-dependent receptor-like beta-barrel" evidence="10">
    <location>
        <begin position="292"/>
        <end position="722"/>
    </location>
</feature>
<evidence type="ECO:0000256" key="9">
    <source>
        <dbReference type="RuleBase" id="RU003357"/>
    </source>
</evidence>
<comment type="similarity">
    <text evidence="8 9">Belongs to the TonB-dependent receptor family.</text>
</comment>
<dbReference type="Proteomes" id="UP000036958">
    <property type="component" value="Unassembled WGS sequence"/>
</dbReference>
<dbReference type="Pfam" id="PF07715">
    <property type="entry name" value="Plug"/>
    <property type="match status" value="1"/>
</dbReference>
<dbReference type="AlphaFoldDB" id="A0A0L8V602"/>
<keyword evidence="7 8" id="KW-0998">Cell outer membrane</keyword>
<keyword evidence="6 8" id="KW-0472">Membrane</keyword>
<evidence type="ECO:0000259" key="10">
    <source>
        <dbReference type="Pfam" id="PF00593"/>
    </source>
</evidence>
<dbReference type="InterPro" id="IPR012910">
    <property type="entry name" value="Plug_dom"/>
</dbReference>
<keyword evidence="2 8" id="KW-0813">Transport</keyword>
<keyword evidence="4 8" id="KW-0812">Transmembrane</keyword>
<dbReference type="InterPro" id="IPR000531">
    <property type="entry name" value="Beta-barrel_TonB"/>
</dbReference>